<dbReference type="Gene3D" id="1.20.1660.10">
    <property type="entry name" value="Hypothetical protein (EF3068)"/>
    <property type="match status" value="1"/>
</dbReference>
<gene>
    <name evidence="1" type="ORF">RA086_07810</name>
</gene>
<dbReference type="PANTHER" id="PTHR34070">
    <property type="entry name" value="ARMADILLO-TYPE FOLD"/>
    <property type="match status" value="1"/>
</dbReference>
<dbReference type="InterPro" id="IPR014825">
    <property type="entry name" value="DNA_alkylation"/>
</dbReference>
<dbReference type="RefSeq" id="WP_308703275.1">
    <property type="nucleotide sequence ID" value="NZ_AP027463.1"/>
</dbReference>
<accession>A0ABU1A999</accession>
<name>A0ABU1A999_9LACO</name>
<dbReference type="Proteomes" id="UP001227831">
    <property type="component" value="Unassembled WGS sequence"/>
</dbReference>
<dbReference type="InterPro" id="IPR016024">
    <property type="entry name" value="ARM-type_fold"/>
</dbReference>
<keyword evidence="2" id="KW-1185">Reference proteome</keyword>
<comment type="caution">
    <text evidence="1">The sequence shown here is derived from an EMBL/GenBank/DDBJ whole genome shotgun (WGS) entry which is preliminary data.</text>
</comment>
<evidence type="ECO:0000313" key="2">
    <source>
        <dbReference type="Proteomes" id="UP001227831"/>
    </source>
</evidence>
<dbReference type="PANTHER" id="PTHR34070:SF1">
    <property type="entry name" value="DNA ALKYLATION REPAIR PROTEIN"/>
    <property type="match status" value="1"/>
</dbReference>
<protein>
    <submittedName>
        <fullName evidence="1">DNA alkylation repair protein</fullName>
    </submittedName>
</protein>
<dbReference type="CDD" id="cd07064">
    <property type="entry name" value="AlkD_like_1"/>
    <property type="match status" value="1"/>
</dbReference>
<proteinExistence type="predicted"/>
<reference evidence="1 2" key="1">
    <citation type="journal article" date="2023" name="Int. J. Syst. Evol. Microbiol.">
        <title>Lactiplantibacillus brownii sp. nov., a novel psychrotolerant species isolated from sauerkraut.</title>
        <authorList>
            <person name="Heng Y.C."/>
            <person name="Silvaraju S."/>
            <person name="Lee J.K.Y."/>
            <person name="Kittelmann S."/>
        </authorList>
    </citation>
    <scope>NUCLEOTIDE SEQUENCE [LARGE SCALE GENOMIC DNA]</scope>
    <source>
        <strain evidence="1 2">WILCCON 0030</strain>
    </source>
</reference>
<evidence type="ECO:0000313" key="1">
    <source>
        <dbReference type="EMBL" id="MDQ7937534.1"/>
    </source>
</evidence>
<organism evidence="1 2">
    <name type="scientific">Lactiplantibacillus brownii</name>
    <dbReference type="NCBI Taxonomy" id="3069269"/>
    <lineage>
        <taxon>Bacteria</taxon>
        <taxon>Bacillati</taxon>
        <taxon>Bacillota</taxon>
        <taxon>Bacilli</taxon>
        <taxon>Lactobacillales</taxon>
        <taxon>Lactobacillaceae</taxon>
        <taxon>Lactiplantibacillus</taxon>
    </lineage>
</organism>
<sequence>MPSLFLPSHPENQAAMAAYMRDKFDFLGVKATERRILTRPVIQASKKLDLVELQSWLTFYYGQPVREYQYVAIDLAQANVKRLSPELAAWCRDQISVKAWWDSVDAWRKVMTLYLVHQDTLTTQGTEFIMTDKMWLQRVGITLQLSLKDQTNQTFLATAIEAQQDNPEFFIQKAIGWALRDYSKTAPGWVANFINQHDLSKLAVREGSKYL</sequence>
<dbReference type="SUPFAM" id="SSF48371">
    <property type="entry name" value="ARM repeat"/>
    <property type="match status" value="1"/>
</dbReference>
<dbReference type="EMBL" id="JAVCWF010000001">
    <property type="protein sequence ID" value="MDQ7937534.1"/>
    <property type="molecule type" value="Genomic_DNA"/>
</dbReference>
<dbReference type="Gene3D" id="1.25.40.290">
    <property type="entry name" value="ARM repeat domains"/>
    <property type="match status" value="1"/>
</dbReference>
<dbReference type="Pfam" id="PF08713">
    <property type="entry name" value="DNA_alkylation"/>
    <property type="match status" value="1"/>
</dbReference>